<dbReference type="NCBIfam" id="TIGR00065">
    <property type="entry name" value="ftsZ"/>
    <property type="match status" value="1"/>
</dbReference>
<keyword evidence="3 4" id="KW-0342">GTP-binding</keyword>
<dbReference type="Proteomes" id="UP000598820">
    <property type="component" value="Unassembled WGS sequence"/>
</dbReference>
<evidence type="ECO:0000256" key="2">
    <source>
        <dbReference type="ARBA" id="ARBA00022741"/>
    </source>
</evidence>
<feature type="binding site" evidence="4">
    <location>
        <position position="140"/>
    </location>
    <ligand>
        <name>GTP</name>
        <dbReference type="ChEBI" id="CHEBI:37565"/>
    </ligand>
</feature>
<organism evidence="10 11">
    <name type="scientific">Spirosoma profusum</name>
    <dbReference type="NCBI Taxonomy" id="2771354"/>
    <lineage>
        <taxon>Bacteria</taxon>
        <taxon>Pseudomonadati</taxon>
        <taxon>Bacteroidota</taxon>
        <taxon>Cytophagia</taxon>
        <taxon>Cytophagales</taxon>
        <taxon>Cytophagaceae</taxon>
        <taxon>Spirosoma</taxon>
    </lineage>
</organism>
<name>A0A926XWH8_9BACT</name>
<dbReference type="EMBL" id="JACWZY010000001">
    <property type="protein sequence ID" value="MBD2699062.1"/>
    <property type="molecule type" value="Genomic_DNA"/>
</dbReference>
<dbReference type="Gene3D" id="3.30.1330.20">
    <property type="entry name" value="Tubulin/FtsZ, C-terminal domain"/>
    <property type="match status" value="1"/>
</dbReference>
<dbReference type="Pfam" id="PF12327">
    <property type="entry name" value="FtsZ_C"/>
    <property type="match status" value="1"/>
</dbReference>
<evidence type="ECO:0000256" key="4">
    <source>
        <dbReference type="HAMAP-Rule" id="MF_00909"/>
    </source>
</evidence>
<dbReference type="GO" id="GO:0051258">
    <property type="term" value="P:protein polymerization"/>
    <property type="evidence" value="ECO:0007669"/>
    <property type="project" value="UniProtKB-UniRule"/>
</dbReference>
<feature type="domain" description="Tubulin/FtsZ GTPase" evidence="8">
    <location>
        <begin position="17"/>
        <end position="205"/>
    </location>
</feature>
<keyword evidence="4 6" id="KW-0717">Septation</keyword>
<dbReference type="GO" id="GO:0005525">
    <property type="term" value="F:GTP binding"/>
    <property type="evidence" value="ECO:0007669"/>
    <property type="project" value="UniProtKB-UniRule"/>
</dbReference>
<proteinExistence type="inferred from homology"/>
<comment type="subunit">
    <text evidence="4">Homodimer. Polymerizes to form a dynamic ring structure in a strictly GTP-dependent manner. Interacts directly with several other division proteins.</text>
</comment>
<dbReference type="InterPro" id="IPR000158">
    <property type="entry name" value="Cell_div_FtsZ"/>
</dbReference>
<dbReference type="GO" id="GO:0032153">
    <property type="term" value="C:cell division site"/>
    <property type="evidence" value="ECO:0007669"/>
    <property type="project" value="UniProtKB-UniRule"/>
</dbReference>
<dbReference type="GO" id="GO:0000917">
    <property type="term" value="P:division septum assembly"/>
    <property type="evidence" value="ECO:0007669"/>
    <property type="project" value="UniProtKB-KW"/>
</dbReference>
<dbReference type="InterPro" id="IPR024757">
    <property type="entry name" value="FtsZ_C"/>
</dbReference>
<dbReference type="SMART" id="SM00865">
    <property type="entry name" value="Tubulin_C"/>
    <property type="match status" value="1"/>
</dbReference>
<comment type="subcellular location">
    <subcellularLocation>
        <location evidence="4">Cytoplasm</location>
    </subcellularLocation>
    <text evidence="4">Assembles at midcell at the inner surface of the cytoplasmic membrane.</text>
</comment>
<dbReference type="InterPro" id="IPR020805">
    <property type="entry name" value="Cell_div_FtsZ_CS"/>
</dbReference>
<keyword evidence="4" id="KW-0963">Cytoplasm</keyword>
<dbReference type="PANTHER" id="PTHR30314:SF3">
    <property type="entry name" value="MITOCHONDRIAL DIVISION PROTEIN FSZA"/>
    <property type="match status" value="1"/>
</dbReference>
<feature type="compositionally biased region" description="Basic and acidic residues" evidence="7">
    <location>
        <begin position="333"/>
        <end position="356"/>
    </location>
</feature>
<dbReference type="Pfam" id="PF00091">
    <property type="entry name" value="Tubulin"/>
    <property type="match status" value="1"/>
</dbReference>
<dbReference type="InterPro" id="IPR018316">
    <property type="entry name" value="Tubulin/FtsZ_2-layer-sand-dom"/>
</dbReference>
<dbReference type="HAMAP" id="MF_00909">
    <property type="entry name" value="FtsZ"/>
    <property type="match status" value="1"/>
</dbReference>
<dbReference type="CDD" id="cd02201">
    <property type="entry name" value="FtsZ_type1"/>
    <property type="match status" value="1"/>
</dbReference>
<protein>
    <recommendedName>
        <fullName evidence="4 5">Cell division protein FtsZ</fullName>
    </recommendedName>
</protein>
<dbReference type="SUPFAM" id="SSF55307">
    <property type="entry name" value="Tubulin C-terminal domain-like"/>
    <property type="match status" value="1"/>
</dbReference>
<dbReference type="InterPro" id="IPR045061">
    <property type="entry name" value="FtsZ/CetZ"/>
</dbReference>
<dbReference type="GO" id="GO:0005737">
    <property type="term" value="C:cytoplasm"/>
    <property type="evidence" value="ECO:0007669"/>
    <property type="project" value="UniProtKB-SubCell"/>
</dbReference>
<feature type="binding site" evidence="4">
    <location>
        <position position="144"/>
    </location>
    <ligand>
        <name>GTP</name>
        <dbReference type="ChEBI" id="CHEBI:37565"/>
    </ligand>
</feature>
<evidence type="ECO:0000313" key="10">
    <source>
        <dbReference type="EMBL" id="MBD2699062.1"/>
    </source>
</evidence>
<accession>A0A926XWH8</accession>
<feature type="binding site" evidence="4">
    <location>
        <position position="187"/>
    </location>
    <ligand>
        <name>GTP</name>
        <dbReference type="ChEBI" id="CHEBI:37565"/>
    </ligand>
</feature>
<dbReference type="PRINTS" id="PR00423">
    <property type="entry name" value="CELLDVISFTSZ"/>
</dbReference>
<feature type="binding site" evidence="4">
    <location>
        <begin position="109"/>
        <end position="111"/>
    </location>
    <ligand>
        <name>GTP</name>
        <dbReference type="ChEBI" id="CHEBI:37565"/>
    </ligand>
</feature>
<comment type="caution">
    <text evidence="4">Lacks conserved residue(s) required for the propagation of feature annotation.</text>
</comment>
<sequence>MTSQGYRFEMPDNNPIIIKVVGVGGMGGNAVKHMDKMKMQDVSFAVCNTDRQALMNNPVKTKLQLGDGLGAGTDWKEGEKAARDSIEEIENLLASPTKMVFITAGMGGGTGTGAAPVVAEVARKMGLLTVAVVTAPYWYEGTDKKEQAREGIEKLKDSCDTVLVVLNDKLAELYSELTWTEAYAHADDVLANAVKSIAEIITTQGDINADFADVKKVLEGAGQSVMGSAEASGEDRALRAIESALNSPLLNDHDIRGAKRILLTISSSKQHAMLLKEQMAISEHVSKKIQSEAKMFKFGAITDETLGDKLRVTIIAAGFDGTSKLMDQLKLKSQDTKETEDKAKETVQPVDDKDNTDGNDAETQGSGPVGVLEGEEEPSGDLVLVDDEGGEVDVKPTVSLKNDEKKTPTGYNGSTIVLPEAPNKSTPDPDYDADTLVLEEEERPDDRDLIKRTIEMFVKGQYLAADLDRPTFERNKTVLYSPPMLSEQDFIRSKLND</sequence>
<evidence type="ECO:0000256" key="6">
    <source>
        <dbReference type="RuleBase" id="RU000631"/>
    </source>
</evidence>
<dbReference type="AlphaFoldDB" id="A0A926XWH8"/>
<evidence type="ECO:0000256" key="7">
    <source>
        <dbReference type="SAM" id="MobiDB-lite"/>
    </source>
</evidence>
<gene>
    <name evidence="4 10" type="primary">ftsZ</name>
    <name evidence="10" type="ORF">IC229_00320</name>
</gene>
<keyword evidence="2 4" id="KW-0547">Nucleotide-binding</keyword>
<comment type="function">
    <text evidence="4 6">Essential cell division protein that forms a contractile ring structure (Z ring) at the future cell division site. The regulation of the ring assembly controls the timing and the location of cell division. One of the functions of the FtsZ ring is to recruit other cell division proteins to the septum to produce a new cell wall between the dividing cells. Binds GTP and shows GTPase activity.</text>
</comment>
<dbReference type="InterPro" id="IPR008280">
    <property type="entry name" value="Tub_FtsZ_C"/>
</dbReference>
<evidence type="ECO:0000256" key="1">
    <source>
        <dbReference type="ARBA" id="ARBA00009690"/>
    </source>
</evidence>
<keyword evidence="11" id="KW-1185">Reference proteome</keyword>
<evidence type="ECO:0000259" key="9">
    <source>
        <dbReference type="SMART" id="SM00865"/>
    </source>
</evidence>
<evidence type="ECO:0000256" key="3">
    <source>
        <dbReference type="ARBA" id="ARBA00023134"/>
    </source>
</evidence>
<dbReference type="SUPFAM" id="SSF52490">
    <property type="entry name" value="Tubulin nucleotide-binding domain-like"/>
    <property type="match status" value="1"/>
</dbReference>
<feature type="region of interest" description="Disordered" evidence="7">
    <location>
        <begin position="333"/>
        <end position="377"/>
    </location>
</feature>
<dbReference type="GO" id="GO:0003924">
    <property type="term" value="F:GTPase activity"/>
    <property type="evidence" value="ECO:0007669"/>
    <property type="project" value="UniProtKB-UniRule"/>
</dbReference>
<dbReference type="PROSITE" id="PS01135">
    <property type="entry name" value="FTSZ_2"/>
    <property type="match status" value="1"/>
</dbReference>
<dbReference type="PANTHER" id="PTHR30314">
    <property type="entry name" value="CELL DIVISION PROTEIN FTSZ-RELATED"/>
    <property type="match status" value="1"/>
</dbReference>
<evidence type="ECO:0000313" key="11">
    <source>
        <dbReference type="Proteomes" id="UP000598820"/>
    </source>
</evidence>
<evidence type="ECO:0000259" key="8">
    <source>
        <dbReference type="SMART" id="SM00864"/>
    </source>
</evidence>
<dbReference type="InterPro" id="IPR036525">
    <property type="entry name" value="Tubulin/FtsZ_GTPase_sf"/>
</dbReference>
<reference evidence="10" key="1">
    <citation type="submission" date="2020-09" db="EMBL/GenBank/DDBJ databases">
        <authorList>
            <person name="Kim M.K."/>
        </authorList>
    </citation>
    <scope>NUCLEOTIDE SEQUENCE</scope>
    <source>
        <strain evidence="10">BT702</strain>
    </source>
</reference>
<feature type="region of interest" description="Disordered" evidence="7">
    <location>
        <begin position="401"/>
        <end position="429"/>
    </location>
</feature>
<dbReference type="Gene3D" id="3.40.50.1440">
    <property type="entry name" value="Tubulin/FtsZ, GTPase domain"/>
    <property type="match status" value="1"/>
</dbReference>
<dbReference type="GO" id="GO:0043093">
    <property type="term" value="P:FtsZ-dependent cytokinesis"/>
    <property type="evidence" value="ECO:0007669"/>
    <property type="project" value="UniProtKB-UniRule"/>
</dbReference>
<comment type="similarity">
    <text evidence="1 4 6">Belongs to the FtsZ family.</text>
</comment>
<dbReference type="RefSeq" id="WP_190884927.1">
    <property type="nucleotide sequence ID" value="NZ_JACWZY010000001.1"/>
</dbReference>
<keyword evidence="4 6" id="KW-0132">Cell division</keyword>
<dbReference type="SMART" id="SM00864">
    <property type="entry name" value="Tubulin"/>
    <property type="match status" value="1"/>
</dbReference>
<evidence type="ECO:0000256" key="5">
    <source>
        <dbReference type="NCBIfam" id="TIGR00065"/>
    </source>
</evidence>
<dbReference type="InterPro" id="IPR037103">
    <property type="entry name" value="Tubulin/FtsZ-like_C"/>
</dbReference>
<keyword evidence="4 6" id="KW-0131">Cell cycle</keyword>
<feature type="domain" description="Tubulin/FtsZ 2-layer sandwich" evidence="9">
    <location>
        <begin position="207"/>
        <end position="328"/>
    </location>
</feature>
<dbReference type="InterPro" id="IPR003008">
    <property type="entry name" value="Tubulin_FtsZ_GTPase"/>
</dbReference>
<comment type="caution">
    <text evidence="10">The sequence shown here is derived from an EMBL/GenBank/DDBJ whole genome shotgun (WGS) entry which is preliminary data.</text>
</comment>